<evidence type="ECO:0000313" key="2">
    <source>
        <dbReference type="Proteomes" id="UP000663852"/>
    </source>
</evidence>
<protein>
    <submittedName>
        <fullName evidence="1">Uncharacterized protein</fullName>
    </submittedName>
</protein>
<dbReference type="AlphaFoldDB" id="A0A815E5A7"/>
<dbReference type="EMBL" id="CAJNOJ010000220">
    <property type="protein sequence ID" value="CAF1305458.1"/>
    <property type="molecule type" value="Genomic_DNA"/>
</dbReference>
<organism evidence="1 2">
    <name type="scientific">Adineta ricciae</name>
    <name type="common">Rotifer</name>
    <dbReference type="NCBI Taxonomy" id="249248"/>
    <lineage>
        <taxon>Eukaryota</taxon>
        <taxon>Metazoa</taxon>
        <taxon>Spiralia</taxon>
        <taxon>Gnathifera</taxon>
        <taxon>Rotifera</taxon>
        <taxon>Eurotatoria</taxon>
        <taxon>Bdelloidea</taxon>
        <taxon>Adinetida</taxon>
        <taxon>Adinetidae</taxon>
        <taxon>Adineta</taxon>
    </lineage>
</organism>
<comment type="caution">
    <text evidence="1">The sequence shown here is derived from an EMBL/GenBank/DDBJ whole genome shotgun (WGS) entry which is preliminary data.</text>
</comment>
<accession>A0A815E5A7</accession>
<sequence>MASFDLVVHFEHWQYLLNINTNETLTQLKNQIGLTCGINLNNEEYVLEIFDDCFGQYVVFTPRYLTELYKDIPTTANRRFNARLRSRYSNDVPSQVPIQSPNCTIVWLDEYIGQQQEHKMLIQKFCLGLDVKDDDYLPAESLNKFDNLTLWKRKRWDTTLQIFNNVEECYRFVRTNIALTSIFFVTSSNLGRLIMPSLIDQVRGVYVLRSDVEENLEWLFDYLDCSCSVLFFDHEIDLLARLARDIANSCSRFIHYFENSKTLKKKKRWLKKHHKIMGHAIVANLEDGGHGNLETRNVAGVDILIVPIVEHDDSIIPNPL</sequence>
<dbReference type="OrthoDB" id="10037353at2759"/>
<name>A0A815E5A7_ADIRI</name>
<gene>
    <name evidence="1" type="ORF">EDS130_LOCUS30838</name>
</gene>
<dbReference type="Proteomes" id="UP000663852">
    <property type="component" value="Unassembled WGS sequence"/>
</dbReference>
<proteinExistence type="predicted"/>
<reference evidence="1" key="1">
    <citation type="submission" date="2021-02" db="EMBL/GenBank/DDBJ databases">
        <authorList>
            <person name="Nowell W R."/>
        </authorList>
    </citation>
    <scope>NUCLEOTIDE SEQUENCE</scope>
</reference>
<evidence type="ECO:0000313" key="1">
    <source>
        <dbReference type="EMBL" id="CAF1305458.1"/>
    </source>
</evidence>